<reference evidence="2" key="1">
    <citation type="submission" date="2016-11" db="EMBL/GenBank/DDBJ databases">
        <authorList>
            <person name="Varghese N."/>
            <person name="Submissions S."/>
        </authorList>
    </citation>
    <scope>NUCLEOTIDE SEQUENCE [LARGE SCALE GENOMIC DNA]</scope>
    <source>
        <strain evidence="2">DSM 15449</strain>
    </source>
</reference>
<dbReference type="RefSeq" id="WP_073027296.1">
    <property type="nucleotide sequence ID" value="NZ_FQXJ01000003.1"/>
</dbReference>
<keyword evidence="2" id="KW-1185">Reference proteome</keyword>
<dbReference type="Proteomes" id="UP000183954">
    <property type="component" value="Unassembled WGS sequence"/>
</dbReference>
<proteinExistence type="predicted"/>
<organism evidence="1 2">
    <name type="scientific">Desulfosporosinus lacus DSM 15449</name>
    <dbReference type="NCBI Taxonomy" id="1121420"/>
    <lineage>
        <taxon>Bacteria</taxon>
        <taxon>Bacillati</taxon>
        <taxon>Bacillota</taxon>
        <taxon>Clostridia</taxon>
        <taxon>Eubacteriales</taxon>
        <taxon>Desulfitobacteriaceae</taxon>
        <taxon>Desulfosporosinus</taxon>
    </lineage>
</organism>
<evidence type="ECO:0000313" key="2">
    <source>
        <dbReference type="Proteomes" id="UP000183954"/>
    </source>
</evidence>
<evidence type="ECO:0000313" key="1">
    <source>
        <dbReference type="EMBL" id="SHH15112.1"/>
    </source>
</evidence>
<dbReference type="Pfam" id="PF10076">
    <property type="entry name" value="Phage_Mu_Gp48"/>
    <property type="match status" value="1"/>
</dbReference>
<evidence type="ECO:0008006" key="3">
    <source>
        <dbReference type="Google" id="ProtNLM"/>
    </source>
</evidence>
<dbReference type="STRING" id="1121420.SAMN02746098_00303"/>
<accession>A0A1M5QM16</accession>
<protein>
    <recommendedName>
        <fullName evidence="3">DUF2313 domain-containing protein</fullName>
    </recommendedName>
</protein>
<dbReference type="OrthoDB" id="1629754at2"/>
<dbReference type="InterPro" id="IPR018755">
    <property type="entry name" value="Phage_Mu_Gp48"/>
</dbReference>
<name>A0A1M5QM16_9FIRM</name>
<sequence length="175" mass="19681">MSNLKSYLPPFLSNTQLFSDLLNAQGQELESLDVKLADILAQFDVDTATWALDIYELELGIATDYTKLLSYRRSVIKSKWRGSGKLDAALIKTVCDAFTNGDVQVTFDGTIHVKFNSVLGIPPNLMDLRIAVEQIKPAYLWLDYLFSFHLIRDIDQVMTIDELQLTTLNKFAGGV</sequence>
<gene>
    <name evidence="1" type="ORF">SAMN02746098_00303</name>
</gene>
<dbReference type="AlphaFoldDB" id="A0A1M5QM16"/>
<dbReference type="EMBL" id="FQXJ01000003">
    <property type="protein sequence ID" value="SHH15112.1"/>
    <property type="molecule type" value="Genomic_DNA"/>
</dbReference>